<dbReference type="RefSeq" id="WP_058529064.1">
    <property type="nucleotide sequence ID" value="NZ_CAAAHZ010000006.1"/>
</dbReference>
<evidence type="ECO:0000256" key="1">
    <source>
        <dbReference type="SAM" id="Phobius"/>
    </source>
</evidence>
<dbReference type="InterPro" id="IPR032314">
    <property type="entry name" value="DUF4845"/>
</dbReference>
<name>A0A0W0VP23_9GAMM</name>
<dbReference type="EMBL" id="LNYK01000014">
    <property type="protein sequence ID" value="KTD21920.1"/>
    <property type="molecule type" value="Genomic_DNA"/>
</dbReference>
<sequence>MNKQHGMTLIGMLFTVIVIIFLGILIMRIFPVYIQHYTVSRSIEAMKKIPESDFSAEPSVNAILLKKKLMNQLYVNGVDIPEKQVAVKPTKPGIYLITVKYQVVKPVVGNMSLLFKFDNAAEVKIGGE</sequence>
<evidence type="ECO:0000313" key="3">
    <source>
        <dbReference type="Proteomes" id="UP000054997"/>
    </source>
</evidence>
<keyword evidence="1 2" id="KW-0812">Transmembrane</keyword>
<dbReference type="Pfam" id="PF16137">
    <property type="entry name" value="DUF4845"/>
    <property type="match status" value="1"/>
</dbReference>
<reference evidence="2 3" key="1">
    <citation type="submission" date="2015-11" db="EMBL/GenBank/DDBJ databases">
        <title>Genomic analysis of 38 Legionella species identifies large and diverse effector repertoires.</title>
        <authorList>
            <person name="Burstein D."/>
            <person name="Amaro F."/>
            <person name="Zusman T."/>
            <person name="Lifshitz Z."/>
            <person name="Cohen O."/>
            <person name="Gilbert J.A."/>
            <person name="Pupko T."/>
            <person name="Shuman H.A."/>
            <person name="Segal G."/>
        </authorList>
    </citation>
    <scope>NUCLEOTIDE SEQUENCE [LARGE SCALE GENOMIC DNA]</scope>
    <source>
        <strain evidence="2 3">ATCC 49505</strain>
    </source>
</reference>
<feature type="transmembrane region" description="Helical" evidence="1">
    <location>
        <begin position="12"/>
        <end position="34"/>
    </location>
</feature>
<organism evidence="2 3">
    <name type="scientific">Legionella londiniensis</name>
    <dbReference type="NCBI Taxonomy" id="45068"/>
    <lineage>
        <taxon>Bacteria</taxon>
        <taxon>Pseudomonadati</taxon>
        <taxon>Pseudomonadota</taxon>
        <taxon>Gammaproteobacteria</taxon>
        <taxon>Legionellales</taxon>
        <taxon>Legionellaceae</taxon>
        <taxon>Legionella</taxon>
    </lineage>
</organism>
<evidence type="ECO:0000313" key="2">
    <source>
        <dbReference type="EMBL" id="KTD21920.1"/>
    </source>
</evidence>
<protein>
    <submittedName>
        <fullName evidence="2">Transmembrane protein</fullName>
    </submittedName>
</protein>
<dbReference type="PATRIC" id="fig|45068.5.peg.1170"/>
<dbReference type="AlphaFoldDB" id="A0A0W0VP23"/>
<keyword evidence="1" id="KW-1133">Transmembrane helix</keyword>
<dbReference type="Proteomes" id="UP000054997">
    <property type="component" value="Unassembled WGS sequence"/>
</dbReference>
<proteinExistence type="predicted"/>
<gene>
    <name evidence="2" type="ORF">Llon_1085</name>
</gene>
<comment type="caution">
    <text evidence="2">The sequence shown here is derived from an EMBL/GenBank/DDBJ whole genome shotgun (WGS) entry which is preliminary data.</text>
</comment>
<dbReference type="STRING" id="45068.Llon_1085"/>
<accession>A0A0W0VP23</accession>
<keyword evidence="3" id="KW-1185">Reference proteome</keyword>
<keyword evidence="1" id="KW-0472">Membrane</keyword>